<proteinExistence type="inferred from homology"/>
<gene>
    <name evidence="5 6 7 8" type="primary">LOC115888225</name>
</gene>
<dbReference type="GeneID" id="115888225"/>
<keyword evidence="4" id="KW-1185">Reference proteome</keyword>
<dbReference type="InterPro" id="IPR016024">
    <property type="entry name" value="ARM-type_fold"/>
</dbReference>
<dbReference type="GO" id="GO:0005634">
    <property type="term" value="C:nucleus"/>
    <property type="evidence" value="ECO:0007669"/>
    <property type="project" value="TreeGrafter"/>
</dbReference>
<dbReference type="Proteomes" id="UP000504635">
    <property type="component" value="Unplaced"/>
</dbReference>
<comment type="subcellular location">
    <subcellularLocation>
        <location evidence="1">Cytoplasm</location>
    </subcellularLocation>
</comment>
<dbReference type="RefSeq" id="XP_030763718.1">
    <property type="nucleotide sequence ID" value="XM_030907858.1"/>
</dbReference>
<dbReference type="AlphaFoldDB" id="A0A6J2YKA4"/>
<dbReference type="KEGG" id="soy:115888225"/>
<dbReference type="Gene3D" id="1.25.10.10">
    <property type="entry name" value="Leucine-rich Repeat Variant"/>
    <property type="match status" value="1"/>
</dbReference>
<accession>A0A6J2YKA4</accession>
<name>A0A6J2YKA4_SITOR</name>
<dbReference type="GO" id="GO:0006974">
    <property type="term" value="P:DNA damage response"/>
    <property type="evidence" value="ECO:0007669"/>
    <property type="project" value="InterPro"/>
</dbReference>
<evidence type="ECO:0000256" key="3">
    <source>
        <dbReference type="ARBA" id="ARBA00061308"/>
    </source>
</evidence>
<evidence type="ECO:0000313" key="8">
    <source>
        <dbReference type="RefSeq" id="XP_030763721.1"/>
    </source>
</evidence>
<comment type="similarity">
    <text evidence="3">Belongs to the BRAT1 family.</text>
</comment>
<dbReference type="GO" id="GO:0008283">
    <property type="term" value="P:cell population proliferation"/>
    <property type="evidence" value="ECO:0007669"/>
    <property type="project" value="InterPro"/>
</dbReference>
<dbReference type="GO" id="GO:0005737">
    <property type="term" value="C:cytoplasm"/>
    <property type="evidence" value="ECO:0007669"/>
    <property type="project" value="UniProtKB-SubCell"/>
</dbReference>
<dbReference type="RefSeq" id="XP_030763721.1">
    <property type="nucleotide sequence ID" value="XM_030907861.1"/>
</dbReference>
<reference evidence="5 6" key="1">
    <citation type="submission" date="2025-04" db="UniProtKB">
        <authorList>
            <consortium name="RefSeq"/>
        </authorList>
    </citation>
    <scope>IDENTIFICATION</scope>
    <source>
        <tissue evidence="5 6">Gonads</tissue>
    </source>
</reference>
<keyword evidence="2" id="KW-0963">Cytoplasm</keyword>
<dbReference type="OrthoDB" id="10057956at2759"/>
<evidence type="ECO:0000256" key="2">
    <source>
        <dbReference type="ARBA" id="ARBA00022490"/>
    </source>
</evidence>
<dbReference type="InterPro" id="IPR038904">
    <property type="entry name" value="BRAT1"/>
</dbReference>
<dbReference type="RefSeq" id="XP_030763719.1">
    <property type="nucleotide sequence ID" value="XM_030907859.1"/>
</dbReference>
<dbReference type="PANTHER" id="PTHR21331">
    <property type="entry name" value="BRCA1-ASSOCIATED ATM ACTIVATOR 1"/>
    <property type="match status" value="1"/>
</dbReference>
<evidence type="ECO:0000313" key="7">
    <source>
        <dbReference type="RefSeq" id="XP_030763720.1"/>
    </source>
</evidence>
<evidence type="ECO:0000313" key="6">
    <source>
        <dbReference type="RefSeq" id="XP_030763719.1"/>
    </source>
</evidence>
<dbReference type="PANTHER" id="PTHR21331:SF2">
    <property type="entry name" value="BRCA1-ASSOCIATED ATM ACTIVATOR 1"/>
    <property type="match status" value="1"/>
</dbReference>
<dbReference type="InterPro" id="IPR011989">
    <property type="entry name" value="ARM-like"/>
</dbReference>
<evidence type="ECO:0000256" key="1">
    <source>
        <dbReference type="ARBA" id="ARBA00004496"/>
    </source>
</evidence>
<dbReference type="SUPFAM" id="SSF48371">
    <property type="entry name" value="ARM repeat"/>
    <property type="match status" value="1"/>
</dbReference>
<dbReference type="RefSeq" id="XP_030763720.1">
    <property type="nucleotide sequence ID" value="XM_030907860.1"/>
</dbReference>
<sequence length="927" mass="106586">MDCGYFSDELLDLQWNDILKKYLDSFSCQNKKSQLTFDQILKLVFSTDQADNETKYEDKELFEKCVAETLSLLSAATELFKPSKLLFILHMMKHMLRDETCFINLNMNGSLYNALYMCQLPPISTNKLFKILFAELIRSTLHHQTGIKWTVESQFWMNVYNNSLEFQEDKDIAELGYIVLTELLGKITEIDETMCEDIIRIIITPLINADIQLTIPNTFTAPSMVRLDNRLKPCLLCLINILERLLENSSEKVLNKFINLKVGVISDQLSQKITEKQLCLVLERICILLSFFGLTEIFDGIKSISQDPLVLSGFLRIIDHEIQKGDLSIAIELYYYGIKYTKSMTNKLPRYTMKGNILDIESELLALQLEPIILVAEKLQNFFNSPEKVETLRVSHLAQLLKRCSLQSLKIGFKIKHLLPTYPTEIFPLALEGIAKTKNLYSPGNLGAIFECLIYSFDDLLNYIRINCGCLTMTPNQETYVRTLFSTVLLFIEDFDFSWGDGVKALDLPQIMYDFLSSFSWTNDIIVKGLILMEQSILKRLSPCMSLLIDTPESLKDIGPMLYRKCFMNDWEIRKAVLDVVCTIAYNANKISGFSSFREVLTEASLPSLVSTMALNDENPTVKATAFKCLQQMINIEDMDHPLRTKYYINKVLDTISKYNNPAVQSEAINFVDKLYFKEDALPKEMIASIYTCMEQTALYCNEVEVQKAAVTFWENVARKMFRSQGWMDQKFPSVIFSKKVVVMTKKECRIRIHKILTELSHNGCLNVFSYLYESENVHPEILETISKFLEKLNIIVFQKYDITPESMMVLNSASEQNCNRTILPETDLESDHVLEDVLNSTMIPMFSDDINFCSNEDIFSVLENSSSFPNRRTAEYYKHRNSQIITPSEFVAFVIRKMSTDVQNDSASSESGSLPKSNDLYNIIDY</sequence>
<evidence type="ECO:0000313" key="4">
    <source>
        <dbReference type="Proteomes" id="UP000504635"/>
    </source>
</evidence>
<protein>
    <submittedName>
        <fullName evidence="5 6">Uncharacterized protein LOC115888225 isoform X1</fullName>
    </submittedName>
</protein>
<organism evidence="4 8">
    <name type="scientific">Sitophilus oryzae</name>
    <name type="common">Rice weevil</name>
    <name type="synonym">Curculio oryzae</name>
    <dbReference type="NCBI Taxonomy" id="7048"/>
    <lineage>
        <taxon>Eukaryota</taxon>
        <taxon>Metazoa</taxon>
        <taxon>Ecdysozoa</taxon>
        <taxon>Arthropoda</taxon>
        <taxon>Hexapoda</taxon>
        <taxon>Insecta</taxon>
        <taxon>Pterygota</taxon>
        <taxon>Neoptera</taxon>
        <taxon>Endopterygota</taxon>
        <taxon>Coleoptera</taxon>
        <taxon>Polyphaga</taxon>
        <taxon>Cucujiformia</taxon>
        <taxon>Curculionidae</taxon>
        <taxon>Dryophthorinae</taxon>
        <taxon>Sitophilus</taxon>
    </lineage>
</organism>
<evidence type="ECO:0000313" key="5">
    <source>
        <dbReference type="RefSeq" id="XP_030763718.1"/>
    </source>
</evidence>